<dbReference type="OrthoDB" id="1724672at2759"/>
<keyword evidence="5" id="KW-0067">ATP-binding</keyword>
<keyword evidence="3" id="KW-0547">Nucleotide-binding</keyword>
<dbReference type="Proteomes" id="UP000747110">
    <property type="component" value="Unassembled WGS sequence"/>
</dbReference>
<gene>
    <name evidence="9" type="ORF">Vretifemale_19399</name>
    <name evidence="10" type="ORF">Vretimale_7317</name>
</gene>
<keyword evidence="12" id="KW-1185">Reference proteome</keyword>
<comment type="caution">
    <text evidence="10">The sequence shown here is derived from an EMBL/GenBank/DDBJ whole genome shotgun (WGS) entry which is preliminary data.</text>
</comment>
<evidence type="ECO:0000256" key="5">
    <source>
        <dbReference type="ARBA" id="ARBA00022840"/>
    </source>
</evidence>
<reference evidence="10" key="1">
    <citation type="journal article" date="2021" name="Proc. Natl. Acad. Sci. U.S.A.">
        <title>Three genomes in the algal genus Volvox reveal the fate of a haploid sex-determining region after a transition to homothallism.</title>
        <authorList>
            <person name="Yamamoto K."/>
            <person name="Hamaji T."/>
            <person name="Kawai-Toyooka H."/>
            <person name="Matsuzaki R."/>
            <person name="Takahashi F."/>
            <person name="Nishimura Y."/>
            <person name="Kawachi M."/>
            <person name="Noguchi H."/>
            <person name="Minakuchi Y."/>
            <person name="Umen J.G."/>
            <person name="Toyoda A."/>
            <person name="Nozaki H."/>
        </authorList>
    </citation>
    <scope>NUCLEOTIDE SEQUENCE</scope>
    <source>
        <strain evidence="10">NIES-3785</strain>
        <strain evidence="9">NIES-3786</strain>
    </source>
</reference>
<dbReference type="Gene3D" id="3.30.1180.20">
    <property type="entry name" value="Dihydroxyacetone kinase, domain 2"/>
    <property type="match status" value="1"/>
</dbReference>
<dbReference type="Gene3D" id="3.40.50.10440">
    <property type="entry name" value="Dihydroxyacetone kinase, domain 1"/>
    <property type="match status" value="1"/>
</dbReference>
<dbReference type="Pfam" id="PF02733">
    <property type="entry name" value="Dak1"/>
    <property type="match status" value="1"/>
</dbReference>
<dbReference type="AlphaFoldDB" id="A0A8J4G9B6"/>
<dbReference type="GO" id="GO:0019563">
    <property type="term" value="P:glycerol catabolic process"/>
    <property type="evidence" value="ECO:0007669"/>
    <property type="project" value="TreeGrafter"/>
</dbReference>
<organism evidence="10 11">
    <name type="scientific">Volvox reticuliferus</name>
    <dbReference type="NCBI Taxonomy" id="1737510"/>
    <lineage>
        <taxon>Eukaryota</taxon>
        <taxon>Viridiplantae</taxon>
        <taxon>Chlorophyta</taxon>
        <taxon>core chlorophytes</taxon>
        <taxon>Chlorophyceae</taxon>
        <taxon>CS clade</taxon>
        <taxon>Chlamydomonadales</taxon>
        <taxon>Volvocaceae</taxon>
        <taxon>Volvox</taxon>
    </lineage>
</organism>
<dbReference type="PANTHER" id="PTHR28629:SF4">
    <property type="entry name" value="TRIOKINASE_FMN CYCLASE"/>
    <property type="match status" value="1"/>
</dbReference>
<evidence type="ECO:0000256" key="4">
    <source>
        <dbReference type="ARBA" id="ARBA00022777"/>
    </source>
</evidence>
<keyword evidence="2" id="KW-0808">Transferase</keyword>
<evidence type="ECO:0000313" key="9">
    <source>
        <dbReference type="EMBL" id="GIL91803.1"/>
    </source>
</evidence>
<evidence type="ECO:0000313" key="10">
    <source>
        <dbReference type="EMBL" id="GIM02472.1"/>
    </source>
</evidence>
<keyword evidence="4" id="KW-0418">Kinase</keyword>
<proteinExistence type="inferred from homology"/>
<evidence type="ECO:0000256" key="2">
    <source>
        <dbReference type="ARBA" id="ARBA00022679"/>
    </source>
</evidence>
<dbReference type="FunFam" id="3.40.50.10440:FF:000001">
    <property type="entry name" value="Dihydroxyacetone kinase, DhaK subunit"/>
    <property type="match status" value="1"/>
</dbReference>
<evidence type="ECO:0008006" key="13">
    <source>
        <dbReference type="Google" id="ProtNLM"/>
    </source>
</evidence>
<dbReference type="InterPro" id="IPR036117">
    <property type="entry name" value="DhaL_dom_sf"/>
</dbReference>
<evidence type="ECO:0000256" key="3">
    <source>
        <dbReference type="ARBA" id="ARBA00022741"/>
    </source>
</evidence>
<evidence type="ECO:0000313" key="12">
    <source>
        <dbReference type="Proteomes" id="UP000747110"/>
    </source>
</evidence>
<dbReference type="Pfam" id="PF02734">
    <property type="entry name" value="Dak2"/>
    <property type="match status" value="1"/>
</dbReference>
<dbReference type="Gene3D" id="1.25.40.340">
    <property type="match status" value="1"/>
</dbReference>
<dbReference type="EMBL" id="BNCP01000069">
    <property type="protein sequence ID" value="GIL91803.1"/>
    <property type="molecule type" value="Genomic_DNA"/>
</dbReference>
<dbReference type="SMART" id="SM01120">
    <property type="entry name" value="Dak2"/>
    <property type="match status" value="1"/>
</dbReference>
<comment type="similarity">
    <text evidence="1">Belongs to the dihydroxyacetone kinase (DAK) family.</text>
</comment>
<dbReference type="FunFam" id="1.25.40.340:FF:000002">
    <property type="entry name" value="Dihydroxyacetone kinase, L subunit"/>
    <property type="match status" value="1"/>
</dbReference>
<dbReference type="EMBL" id="BNCQ01000011">
    <property type="protein sequence ID" value="GIM02472.1"/>
    <property type="molecule type" value="Genomic_DNA"/>
</dbReference>
<dbReference type="PROSITE" id="PS51480">
    <property type="entry name" value="DHAL"/>
    <property type="match status" value="1"/>
</dbReference>
<dbReference type="GO" id="GO:0005829">
    <property type="term" value="C:cytosol"/>
    <property type="evidence" value="ECO:0007669"/>
    <property type="project" value="TreeGrafter"/>
</dbReference>
<dbReference type="SUPFAM" id="SSF82549">
    <property type="entry name" value="DAK1/DegV-like"/>
    <property type="match status" value="1"/>
</dbReference>
<feature type="region of interest" description="Disordered" evidence="6">
    <location>
        <begin position="362"/>
        <end position="439"/>
    </location>
</feature>
<evidence type="ECO:0000313" key="11">
    <source>
        <dbReference type="Proteomes" id="UP000722791"/>
    </source>
</evidence>
<feature type="compositionally biased region" description="Pro residues" evidence="6">
    <location>
        <begin position="422"/>
        <end position="435"/>
    </location>
</feature>
<feature type="domain" description="DhaK" evidence="8">
    <location>
        <begin position="10"/>
        <end position="346"/>
    </location>
</feature>
<sequence>MTTSKKLLNSPDTAVTDALRGLVLTFGHLQRLDGSPQIKVVINRNHDKSKVAVISGGGSGHEPAHAGYVGDGMLAAAVCGDIFASPSTEAVLAAIRAVTGPAGCLLVVKNYTGDRLNFGLAVEQALAEGLMVEMVVVGEDVAIECPSPIAGRRGLAGTVLVHKAAGAAAARGASLAEVAGIASRVAGAMATMGVGLTVCTLPGKSTSDRLGPDEVELGLGIHGEPGRTKESPPPPAGELVQRMLVQLTSGPFFRLKAEPRVILLVNNLGGTPPLELSVVTGEALTVLRRAYGAAVDRLFVGPYMTSLDMAGMSITLLSYDLEDEHHREGWDDLLELLDSPTVAPGWVGAGLGRVAVPGPYDPSSYDDIPAPLPLRDNEIEIPPPPEEEKEEEAPPPPPPPPQRRESSSSSSSSSSDDEEEPVPPSPPPPPPPPKLNPGEILGRCLLAAAESLLAAAPALDEMDAKVGDGDCGSTVASAASAIVRHLDAGEMALYAPATVALQLARCVRNAVGGSSGALYDILLTAAARQLKAGPTYDVSPKDWTEAFSAGLAAVQKYGCADIGCRTMLDALLPARDALIASLETGGDAAAAAAAAADAAEAGADATRGMSATAGRSSYVPAEVLAEVADPGATAAAVWLRAVARVLQPQDE</sequence>
<dbReference type="NCBIfam" id="NF011049">
    <property type="entry name" value="PRK14479.1"/>
    <property type="match status" value="1"/>
</dbReference>
<dbReference type="InterPro" id="IPR004007">
    <property type="entry name" value="DhaL_dom"/>
</dbReference>
<dbReference type="InterPro" id="IPR004006">
    <property type="entry name" value="DhaK_dom"/>
</dbReference>
<dbReference type="Proteomes" id="UP000722791">
    <property type="component" value="Unassembled WGS sequence"/>
</dbReference>
<dbReference type="GO" id="GO:0005524">
    <property type="term" value="F:ATP binding"/>
    <property type="evidence" value="ECO:0007669"/>
    <property type="project" value="UniProtKB-KW"/>
</dbReference>
<dbReference type="SUPFAM" id="SSF101473">
    <property type="entry name" value="DhaL-like"/>
    <property type="match status" value="1"/>
</dbReference>
<dbReference type="FunFam" id="3.30.1180.20:FF:000001">
    <property type="entry name" value="Dihydroxyacetone kinase 1"/>
    <property type="match status" value="1"/>
</dbReference>
<name>A0A8J4G9B6_9CHLO</name>
<evidence type="ECO:0000259" key="7">
    <source>
        <dbReference type="PROSITE" id="PS51480"/>
    </source>
</evidence>
<dbReference type="PANTHER" id="PTHR28629">
    <property type="entry name" value="TRIOKINASE/FMN CYCLASE"/>
    <property type="match status" value="1"/>
</dbReference>
<feature type="domain" description="DhaL" evidence="7">
    <location>
        <begin position="439"/>
        <end position="644"/>
    </location>
</feature>
<evidence type="ECO:0000256" key="1">
    <source>
        <dbReference type="ARBA" id="ARBA00008757"/>
    </source>
</evidence>
<protein>
    <recommendedName>
        <fullName evidence="13">Dihydroxyacetone kinase</fullName>
    </recommendedName>
</protein>
<dbReference type="InterPro" id="IPR050861">
    <property type="entry name" value="Dihydroxyacetone_Kinase"/>
</dbReference>
<evidence type="ECO:0000259" key="8">
    <source>
        <dbReference type="PROSITE" id="PS51481"/>
    </source>
</evidence>
<dbReference type="PROSITE" id="PS51481">
    <property type="entry name" value="DHAK"/>
    <property type="match status" value="1"/>
</dbReference>
<evidence type="ECO:0000256" key="6">
    <source>
        <dbReference type="SAM" id="MobiDB-lite"/>
    </source>
</evidence>
<accession>A0A8J4G9B6</accession>
<dbReference type="GO" id="GO:0004371">
    <property type="term" value="F:glycerone kinase activity"/>
    <property type="evidence" value="ECO:0007669"/>
    <property type="project" value="InterPro"/>
</dbReference>